<evidence type="ECO:0000313" key="1">
    <source>
        <dbReference type="EMBL" id="KAF4082477.1"/>
    </source>
</evidence>
<reference evidence="1 2" key="1">
    <citation type="submission" date="2020-02" db="EMBL/GenBank/DDBJ databases">
        <title>A chromosome-scale genome assembly of the black bullhead catfish (Ameiurus melas).</title>
        <authorList>
            <person name="Wen M."/>
            <person name="Zham M."/>
            <person name="Cabau C."/>
            <person name="Klopp C."/>
            <person name="Donnadieu C."/>
            <person name="Roques C."/>
            <person name="Bouchez O."/>
            <person name="Lampietro C."/>
            <person name="Jouanno E."/>
            <person name="Herpin A."/>
            <person name="Louis A."/>
            <person name="Berthelot C."/>
            <person name="Parey E."/>
            <person name="Roest-Crollius H."/>
            <person name="Braasch I."/>
            <person name="Postlethwait J."/>
            <person name="Robinson-Rechavi M."/>
            <person name="Echchiki A."/>
            <person name="Begum T."/>
            <person name="Montfort J."/>
            <person name="Schartl M."/>
            <person name="Bobe J."/>
            <person name="Guiguen Y."/>
        </authorList>
    </citation>
    <scope>NUCLEOTIDE SEQUENCE [LARGE SCALE GENOMIC DNA]</scope>
    <source>
        <strain evidence="1">M_S1</strain>
        <tissue evidence="1">Blood</tissue>
    </source>
</reference>
<dbReference type="Proteomes" id="UP000593565">
    <property type="component" value="Unassembled WGS sequence"/>
</dbReference>
<dbReference type="EMBL" id="JAAGNN010000012">
    <property type="protein sequence ID" value="KAF4082477.1"/>
    <property type="molecule type" value="Genomic_DNA"/>
</dbReference>
<protein>
    <submittedName>
        <fullName evidence="1">Uncharacterized protein</fullName>
    </submittedName>
</protein>
<accession>A0A7J6AK54</accession>
<name>A0A7J6AK54_AMEME</name>
<keyword evidence="2" id="KW-1185">Reference proteome</keyword>
<organism evidence="1 2">
    <name type="scientific">Ameiurus melas</name>
    <name type="common">Black bullhead</name>
    <name type="synonym">Silurus melas</name>
    <dbReference type="NCBI Taxonomy" id="219545"/>
    <lineage>
        <taxon>Eukaryota</taxon>
        <taxon>Metazoa</taxon>
        <taxon>Chordata</taxon>
        <taxon>Craniata</taxon>
        <taxon>Vertebrata</taxon>
        <taxon>Euteleostomi</taxon>
        <taxon>Actinopterygii</taxon>
        <taxon>Neopterygii</taxon>
        <taxon>Teleostei</taxon>
        <taxon>Ostariophysi</taxon>
        <taxon>Siluriformes</taxon>
        <taxon>Ictaluridae</taxon>
        <taxon>Ameiurus</taxon>
    </lineage>
</organism>
<evidence type="ECO:0000313" key="2">
    <source>
        <dbReference type="Proteomes" id="UP000593565"/>
    </source>
</evidence>
<dbReference type="AlphaFoldDB" id="A0A7J6AK54"/>
<proteinExistence type="predicted"/>
<gene>
    <name evidence="1" type="ORF">AMELA_G00152390</name>
</gene>
<sequence length="98" mass="10934">MLLLLGARKGLISSPIVRAVTRYRPEINRGARAILSRHEPNRLRHPCRRRRKSGEQLRMSRALWYSARGRASGRQTDGHRANAGEGITPTLGIAITAP</sequence>
<comment type="caution">
    <text evidence="1">The sequence shown here is derived from an EMBL/GenBank/DDBJ whole genome shotgun (WGS) entry which is preliminary data.</text>
</comment>